<evidence type="ECO:0008006" key="4">
    <source>
        <dbReference type="Google" id="ProtNLM"/>
    </source>
</evidence>
<protein>
    <recommendedName>
        <fullName evidence="4">Secreted protein</fullName>
    </recommendedName>
</protein>
<gene>
    <name evidence="2" type="ORF">CEXT_321961</name>
</gene>
<sequence>MVHCGMSMLWYTMVQWFIVVSQCYDPLQIDNITVHCEVMVPCGYASVMGHCVHCDEPILAYAVYANAMIKYSVTILLHMPML</sequence>
<evidence type="ECO:0000256" key="1">
    <source>
        <dbReference type="SAM" id="SignalP"/>
    </source>
</evidence>
<organism evidence="2 3">
    <name type="scientific">Caerostris extrusa</name>
    <name type="common">Bark spider</name>
    <name type="synonym">Caerostris bankana</name>
    <dbReference type="NCBI Taxonomy" id="172846"/>
    <lineage>
        <taxon>Eukaryota</taxon>
        <taxon>Metazoa</taxon>
        <taxon>Ecdysozoa</taxon>
        <taxon>Arthropoda</taxon>
        <taxon>Chelicerata</taxon>
        <taxon>Arachnida</taxon>
        <taxon>Araneae</taxon>
        <taxon>Araneomorphae</taxon>
        <taxon>Entelegynae</taxon>
        <taxon>Araneoidea</taxon>
        <taxon>Araneidae</taxon>
        <taxon>Caerostris</taxon>
    </lineage>
</organism>
<proteinExistence type="predicted"/>
<reference evidence="2 3" key="1">
    <citation type="submission" date="2021-06" db="EMBL/GenBank/DDBJ databases">
        <title>Caerostris extrusa draft genome.</title>
        <authorList>
            <person name="Kono N."/>
            <person name="Arakawa K."/>
        </authorList>
    </citation>
    <scope>NUCLEOTIDE SEQUENCE [LARGE SCALE GENOMIC DNA]</scope>
</reference>
<feature type="chain" id="PRO_5043842544" description="Secreted protein" evidence="1">
    <location>
        <begin position="24"/>
        <end position="82"/>
    </location>
</feature>
<feature type="signal peptide" evidence="1">
    <location>
        <begin position="1"/>
        <end position="23"/>
    </location>
</feature>
<name>A0AAV4QH88_CAEEX</name>
<comment type="caution">
    <text evidence="2">The sequence shown here is derived from an EMBL/GenBank/DDBJ whole genome shotgun (WGS) entry which is preliminary data.</text>
</comment>
<evidence type="ECO:0000313" key="3">
    <source>
        <dbReference type="Proteomes" id="UP001054945"/>
    </source>
</evidence>
<dbReference type="AlphaFoldDB" id="A0AAV4QH88"/>
<keyword evidence="3" id="KW-1185">Reference proteome</keyword>
<keyword evidence="1" id="KW-0732">Signal</keyword>
<evidence type="ECO:0000313" key="2">
    <source>
        <dbReference type="EMBL" id="GIY08677.1"/>
    </source>
</evidence>
<dbReference type="Proteomes" id="UP001054945">
    <property type="component" value="Unassembled WGS sequence"/>
</dbReference>
<dbReference type="EMBL" id="BPLR01006275">
    <property type="protein sequence ID" value="GIY08677.1"/>
    <property type="molecule type" value="Genomic_DNA"/>
</dbReference>
<accession>A0AAV4QH88</accession>